<keyword evidence="5" id="KW-1185">Reference proteome</keyword>
<evidence type="ECO:0000313" key="4">
    <source>
        <dbReference type="Proteomes" id="UP000075517"/>
    </source>
</evidence>
<comment type="caution">
    <text evidence="3">The sequence shown here is derived from an EMBL/GenBank/DDBJ whole genome shotgun (WGS) entry which is preliminary data.</text>
</comment>
<dbReference type="AlphaFoldDB" id="A0A150NCS6"/>
<sequence>MFILPYQIGSILFHCTTCLAIFSLPLYNGRVIDRERRRKK</sequence>
<reference evidence="2 5" key="2">
    <citation type="submission" date="2016-03" db="EMBL/GenBank/DDBJ databases">
        <title>Spore heat resistance.</title>
        <authorList>
            <person name="Boekhorst J."/>
            <person name="Berendsen E.M."/>
            <person name="Wells-Bennik M.H."/>
            <person name="Kuipers O.P."/>
        </authorList>
    </citation>
    <scope>NUCLEOTIDE SEQUENCE [LARGE SCALE GENOMIC DNA]</scope>
    <source>
        <strain evidence="2 5">GS8</strain>
    </source>
</reference>
<evidence type="ECO:0000313" key="5">
    <source>
        <dbReference type="Proteomes" id="UP000773850"/>
    </source>
</evidence>
<keyword evidence="1" id="KW-0812">Transmembrane</keyword>
<evidence type="ECO:0000313" key="2">
    <source>
        <dbReference type="EMBL" id="KAF6509876.1"/>
    </source>
</evidence>
<accession>A0A150NCS6</accession>
<keyword evidence="1" id="KW-0472">Membrane</keyword>
<name>A0A150NCS6_GEOSE</name>
<reference evidence="3 4" key="1">
    <citation type="submission" date="2016-01" db="EMBL/GenBank/DDBJ databases">
        <title>Draft Genome Sequences of Seven Thermophilic Sporeformers Isolated from Foods.</title>
        <authorList>
            <person name="Berendsen E.M."/>
            <person name="Wells-Bennik M.H."/>
            <person name="Krawcyk A.O."/>
            <person name="De Jong A."/>
            <person name="Holsappel S."/>
            <person name="Eijlander R.T."/>
            <person name="Kuipers O.P."/>
        </authorList>
    </citation>
    <scope>NUCLEOTIDE SEQUENCE [LARGE SCALE GENOMIC DNA]</scope>
    <source>
        <strain evidence="3 4">B4114</strain>
    </source>
</reference>
<dbReference type="EMBL" id="LQYY01000052">
    <property type="protein sequence ID" value="KYD34392.1"/>
    <property type="molecule type" value="Genomic_DNA"/>
</dbReference>
<keyword evidence="1" id="KW-1133">Transmembrane helix</keyword>
<dbReference type="Proteomes" id="UP000075517">
    <property type="component" value="Unassembled WGS sequence"/>
</dbReference>
<dbReference type="EMBL" id="LUCS01000028">
    <property type="protein sequence ID" value="KAF6509876.1"/>
    <property type="molecule type" value="Genomic_DNA"/>
</dbReference>
<proteinExistence type="predicted"/>
<evidence type="ECO:0000313" key="3">
    <source>
        <dbReference type="EMBL" id="KYD34392.1"/>
    </source>
</evidence>
<protein>
    <submittedName>
        <fullName evidence="3">Uncharacterized protein</fullName>
    </submittedName>
</protein>
<evidence type="ECO:0000256" key="1">
    <source>
        <dbReference type="SAM" id="Phobius"/>
    </source>
</evidence>
<organism evidence="3 4">
    <name type="scientific">Geobacillus stearothermophilus</name>
    <name type="common">Bacillus stearothermophilus</name>
    <dbReference type="NCBI Taxonomy" id="1422"/>
    <lineage>
        <taxon>Bacteria</taxon>
        <taxon>Bacillati</taxon>
        <taxon>Bacillota</taxon>
        <taxon>Bacilli</taxon>
        <taxon>Bacillales</taxon>
        <taxon>Anoxybacillaceae</taxon>
        <taxon>Geobacillus</taxon>
    </lineage>
</organism>
<feature type="transmembrane region" description="Helical" evidence="1">
    <location>
        <begin position="6"/>
        <end position="27"/>
    </location>
</feature>
<dbReference type="PATRIC" id="fig|1422.17.peg.2726"/>
<dbReference type="Proteomes" id="UP000773850">
    <property type="component" value="Unassembled WGS sequence"/>
</dbReference>
<gene>
    <name evidence="3" type="ORF">B4114_1897</name>
    <name evidence="2" type="ORF">GS8_2033</name>
</gene>